<dbReference type="Pfam" id="PF02361">
    <property type="entry name" value="CbiQ"/>
    <property type="match status" value="1"/>
</dbReference>
<dbReference type="Proteomes" id="UP000244940">
    <property type="component" value="Unassembled WGS sequence"/>
</dbReference>
<evidence type="ECO:0000256" key="1">
    <source>
        <dbReference type="ARBA" id="ARBA00004141"/>
    </source>
</evidence>
<dbReference type="OrthoDB" id="5868344at2"/>
<evidence type="ECO:0000256" key="5">
    <source>
        <dbReference type="ARBA" id="ARBA00023136"/>
    </source>
</evidence>
<keyword evidence="8" id="KW-1185">Reference proteome</keyword>
<proteinExistence type="inferred from homology"/>
<keyword evidence="4 6" id="KW-1133">Transmembrane helix</keyword>
<dbReference type="EMBL" id="QEYD01000001">
    <property type="protein sequence ID" value="PWE31884.1"/>
    <property type="molecule type" value="Genomic_DNA"/>
</dbReference>
<dbReference type="RefSeq" id="WP_109531684.1">
    <property type="nucleotide sequence ID" value="NZ_QEYD01000001.1"/>
</dbReference>
<evidence type="ECO:0000256" key="2">
    <source>
        <dbReference type="ARBA" id="ARBA00008564"/>
    </source>
</evidence>
<comment type="caution">
    <text evidence="7">The sequence shown here is derived from an EMBL/GenBank/DDBJ whole genome shotgun (WGS) entry which is preliminary data.</text>
</comment>
<reference evidence="7 8" key="1">
    <citation type="submission" date="2018-05" db="EMBL/GenBank/DDBJ databases">
        <title>Pararhodobacter marina sp. nov., isolated from deep-sea water of the Indian Ocean.</title>
        <authorList>
            <person name="Lai Q.Sr."/>
            <person name="Liu X."/>
            <person name="Shao Z."/>
        </authorList>
    </citation>
    <scope>NUCLEOTIDE SEQUENCE [LARGE SCALE GENOMIC DNA]</scope>
    <source>
        <strain evidence="7 8">CIC4N-9</strain>
    </source>
</reference>
<evidence type="ECO:0000256" key="6">
    <source>
        <dbReference type="SAM" id="Phobius"/>
    </source>
</evidence>
<comment type="subcellular location">
    <subcellularLocation>
        <location evidence="1">Membrane</location>
        <topology evidence="1">Multi-pass membrane protein</topology>
    </subcellularLocation>
</comment>
<dbReference type="PANTHER" id="PTHR33514">
    <property type="entry name" value="PROTEIN ABCI12, CHLOROPLASTIC"/>
    <property type="match status" value="1"/>
</dbReference>
<dbReference type="PANTHER" id="PTHR33514:SF13">
    <property type="entry name" value="PROTEIN ABCI12, CHLOROPLASTIC"/>
    <property type="match status" value="1"/>
</dbReference>
<feature type="transmembrane region" description="Helical" evidence="6">
    <location>
        <begin position="22"/>
        <end position="53"/>
    </location>
</feature>
<protein>
    <submittedName>
        <fullName evidence="7">Energy-coupling factor transporter transmembrane protein EcfT</fullName>
    </submittedName>
</protein>
<keyword evidence="3 6" id="KW-0812">Transmembrane</keyword>
<organism evidence="7 8">
    <name type="scientific">Pararhodobacter marinus</name>
    <dbReference type="NCBI Taxonomy" id="2184063"/>
    <lineage>
        <taxon>Bacteria</taxon>
        <taxon>Pseudomonadati</taxon>
        <taxon>Pseudomonadota</taxon>
        <taxon>Alphaproteobacteria</taxon>
        <taxon>Rhodobacterales</taxon>
        <taxon>Paracoccaceae</taxon>
        <taxon>Pararhodobacter</taxon>
    </lineage>
</organism>
<dbReference type="AlphaFoldDB" id="A0A2U2CJC9"/>
<feature type="transmembrane region" description="Helical" evidence="6">
    <location>
        <begin position="65"/>
        <end position="83"/>
    </location>
</feature>
<gene>
    <name evidence="7" type="ORF">C4N9_02470</name>
</gene>
<comment type="similarity">
    <text evidence="2">Belongs to the CbiQ family.</text>
</comment>
<evidence type="ECO:0000313" key="8">
    <source>
        <dbReference type="Proteomes" id="UP000244940"/>
    </source>
</evidence>
<dbReference type="GO" id="GO:0005886">
    <property type="term" value="C:plasma membrane"/>
    <property type="evidence" value="ECO:0007669"/>
    <property type="project" value="TreeGrafter"/>
</dbReference>
<sequence length="212" mass="22750">MILSDYIPGTGLLWRLPPGSKLLALAALGTLLLAVPRLDLAALTFAAVIALYLGSGLGWRVIWRILRPMLVILAVIAGAQWWLFDALSAAMVALRLAALLLFASLVTLTTRASDMIAAFERALFWLRPLGVNPAKVSLALSLALRFIPVLGAITAEVREAQRARGLERSVIATAVPVIVRLLKMADDIADAIEARGYDPAPQSPRPTGDTRP</sequence>
<name>A0A2U2CJC9_9RHOB</name>
<keyword evidence="5 6" id="KW-0472">Membrane</keyword>
<evidence type="ECO:0000256" key="4">
    <source>
        <dbReference type="ARBA" id="ARBA00022989"/>
    </source>
</evidence>
<evidence type="ECO:0000313" key="7">
    <source>
        <dbReference type="EMBL" id="PWE31884.1"/>
    </source>
</evidence>
<dbReference type="CDD" id="cd16914">
    <property type="entry name" value="EcfT"/>
    <property type="match status" value="1"/>
</dbReference>
<dbReference type="InterPro" id="IPR003339">
    <property type="entry name" value="ABC/ECF_trnsptr_transmembrane"/>
</dbReference>
<evidence type="ECO:0000256" key="3">
    <source>
        <dbReference type="ARBA" id="ARBA00022692"/>
    </source>
</evidence>
<dbReference type="GeneID" id="94363746"/>
<accession>A0A2U2CJC9</accession>